<evidence type="ECO:0000256" key="1">
    <source>
        <dbReference type="SAM" id="MobiDB-lite"/>
    </source>
</evidence>
<sequence length="230" mass="25197">MSPSLPAEPAAQPSPDRRPGASPQDLQPAEPSEQARWLDRLAITKVVQDWGLARDDGRWDQLRACYAPGAMMHTTWFVGPAEEFVERSIASARAGARVQHFIGAATIALRDGRAVAETRMMLLVRGQLDGEEVDISCWGRFHDRFVKHGAQWRIVKRVPVYEKDRLDPVLPGSRLKLDPAALAQHPDGCRHLVYLQSRGGADIAPDLAVPGSAALARLEAESAAWLADGE</sequence>
<reference evidence="3 4" key="1">
    <citation type="submission" date="2018-10" db="EMBL/GenBank/DDBJ databases">
        <authorList>
            <person name="Criscuolo A."/>
        </authorList>
    </citation>
    <scope>NUCLEOTIDE SEQUENCE [LARGE SCALE GENOMIC DNA]</scope>
    <source>
        <strain evidence="3">DnA1</strain>
    </source>
</reference>
<dbReference type="Proteomes" id="UP000277294">
    <property type="component" value="Unassembled WGS sequence"/>
</dbReference>
<evidence type="ECO:0000313" key="3">
    <source>
        <dbReference type="EMBL" id="VCU69036.1"/>
    </source>
</evidence>
<dbReference type="Pfam" id="PF13577">
    <property type="entry name" value="SnoaL_4"/>
    <property type="match status" value="1"/>
</dbReference>
<feature type="domain" description="SnoaL-like" evidence="2">
    <location>
        <begin position="37"/>
        <end position="157"/>
    </location>
</feature>
<protein>
    <recommendedName>
        <fullName evidence="2">SnoaL-like domain-containing protein</fullName>
    </recommendedName>
</protein>
<name>A0A3P4B0E9_9BURK</name>
<accession>A0A3P4B0E9</accession>
<dbReference type="InterPro" id="IPR037401">
    <property type="entry name" value="SnoaL-like"/>
</dbReference>
<evidence type="ECO:0000313" key="4">
    <source>
        <dbReference type="Proteomes" id="UP000277294"/>
    </source>
</evidence>
<gene>
    <name evidence="3" type="ORF">PIGHUM_01096</name>
</gene>
<dbReference type="AlphaFoldDB" id="A0A3P4B0E9"/>
<dbReference type="EMBL" id="UWPJ01000009">
    <property type="protein sequence ID" value="VCU69036.1"/>
    <property type="molecule type" value="Genomic_DNA"/>
</dbReference>
<evidence type="ECO:0000259" key="2">
    <source>
        <dbReference type="Pfam" id="PF13577"/>
    </source>
</evidence>
<organism evidence="3 4">
    <name type="scientific">Pigmentiphaga humi</name>
    <dbReference type="NCBI Taxonomy" id="2478468"/>
    <lineage>
        <taxon>Bacteria</taxon>
        <taxon>Pseudomonadati</taxon>
        <taxon>Pseudomonadota</taxon>
        <taxon>Betaproteobacteria</taxon>
        <taxon>Burkholderiales</taxon>
        <taxon>Alcaligenaceae</taxon>
        <taxon>Pigmentiphaga</taxon>
    </lineage>
</organism>
<dbReference type="SUPFAM" id="SSF54427">
    <property type="entry name" value="NTF2-like"/>
    <property type="match status" value="1"/>
</dbReference>
<dbReference type="Gene3D" id="3.10.450.50">
    <property type="match status" value="1"/>
</dbReference>
<feature type="region of interest" description="Disordered" evidence="1">
    <location>
        <begin position="1"/>
        <end position="33"/>
    </location>
</feature>
<proteinExistence type="predicted"/>
<dbReference type="InterPro" id="IPR032710">
    <property type="entry name" value="NTF2-like_dom_sf"/>
</dbReference>
<keyword evidence="4" id="KW-1185">Reference proteome</keyword>